<dbReference type="InterPro" id="IPR036291">
    <property type="entry name" value="NAD(P)-bd_dom_sf"/>
</dbReference>
<dbReference type="EMBL" id="CP011387">
    <property type="protein sequence ID" value="ANE43072.1"/>
    <property type="molecule type" value="Genomic_DNA"/>
</dbReference>
<feature type="domain" description="CoA-binding" evidence="1">
    <location>
        <begin position="14"/>
        <end position="112"/>
    </location>
</feature>
<dbReference type="RefSeq" id="WP_064014128.1">
    <property type="nucleotide sequence ID" value="NZ_CP011387.1"/>
</dbReference>
<dbReference type="Pfam" id="PF13380">
    <property type="entry name" value="CoA_binding_2"/>
    <property type="match status" value="1"/>
</dbReference>
<sequence>MTLLTSTADVIRVLTDNKTIAVIGFHRDTVKPAHYVPEYMHRQGYSVIPVNPSLAARGESFFGQKAVSTLAEIVTPVDVVEVFRRSDKVHDHLADILAMNPLPKVVWLQLGIRDDATAQELAAHGIDVIQDRCMLADHRALL</sequence>
<dbReference type="PANTHER" id="PTHR33303">
    <property type="entry name" value="CYTOPLASMIC PROTEIN-RELATED"/>
    <property type="match status" value="1"/>
</dbReference>
<gene>
    <name evidence="2" type="ORF">SU48_04035</name>
</gene>
<evidence type="ECO:0000259" key="1">
    <source>
        <dbReference type="SMART" id="SM00881"/>
    </source>
</evidence>
<evidence type="ECO:0000313" key="3">
    <source>
        <dbReference type="Proteomes" id="UP000077363"/>
    </source>
</evidence>
<dbReference type="AlphaFoldDB" id="A0A172T7Z4"/>
<reference evidence="2 3" key="1">
    <citation type="submission" date="2015-01" db="EMBL/GenBank/DDBJ databases">
        <title>Deinococcus puniceus/DY1/ whole genome sequencing.</title>
        <authorList>
            <person name="Kim M.K."/>
            <person name="Srinivasan S."/>
            <person name="Lee J.-J."/>
        </authorList>
    </citation>
    <scope>NUCLEOTIDE SEQUENCE [LARGE SCALE GENOMIC DNA]</scope>
    <source>
        <strain evidence="2 3">DY1</strain>
    </source>
</reference>
<organism evidence="2 3">
    <name type="scientific">Deinococcus puniceus</name>
    <dbReference type="NCBI Taxonomy" id="1182568"/>
    <lineage>
        <taxon>Bacteria</taxon>
        <taxon>Thermotogati</taxon>
        <taxon>Deinococcota</taxon>
        <taxon>Deinococci</taxon>
        <taxon>Deinococcales</taxon>
        <taxon>Deinococcaceae</taxon>
        <taxon>Deinococcus</taxon>
    </lineage>
</organism>
<protein>
    <submittedName>
        <fullName evidence="2">CoA-binding protein</fullName>
    </submittedName>
</protein>
<dbReference type="SUPFAM" id="SSF51735">
    <property type="entry name" value="NAD(P)-binding Rossmann-fold domains"/>
    <property type="match status" value="1"/>
</dbReference>
<dbReference type="KEGG" id="dpu:SU48_04035"/>
<dbReference type="InterPro" id="IPR003781">
    <property type="entry name" value="CoA-bd"/>
</dbReference>
<keyword evidence="3" id="KW-1185">Reference proteome</keyword>
<dbReference type="Gene3D" id="3.40.50.720">
    <property type="entry name" value="NAD(P)-binding Rossmann-like Domain"/>
    <property type="match status" value="1"/>
</dbReference>
<name>A0A172T7Z4_9DEIO</name>
<accession>A0A172T7Z4</accession>
<evidence type="ECO:0000313" key="2">
    <source>
        <dbReference type="EMBL" id="ANE43072.1"/>
    </source>
</evidence>
<dbReference type="SMART" id="SM00881">
    <property type="entry name" value="CoA_binding"/>
    <property type="match status" value="1"/>
</dbReference>
<dbReference type="OrthoDB" id="9804695at2"/>
<proteinExistence type="predicted"/>
<dbReference type="PATRIC" id="fig|1182568.3.peg.840"/>
<dbReference type="STRING" id="1182568.SU48_04035"/>
<dbReference type="Proteomes" id="UP000077363">
    <property type="component" value="Chromosome"/>
</dbReference>
<dbReference type="PANTHER" id="PTHR33303:SF2">
    <property type="entry name" value="COA-BINDING DOMAIN-CONTAINING PROTEIN"/>
    <property type="match status" value="1"/>
</dbReference>